<keyword evidence="3" id="KW-0408">Iron</keyword>
<keyword evidence="3" id="KW-0479">Metal-binding</keyword>
<feature type="binding site" description="axial binding residue" evidence="3">
    <location>
        <position position="31"/>
    </location>
    <ligand>
        <name>heme b</name>
        <dbReference type="ChEBI" id="CHEBI:60344"/>
    </ligand>
    <ligandPart>
        <name>Fe</name>
        <dbReference type="ChEBI" id="CHEBI:18248"/>
    </ligandPart>
</feature>
<dbReference type="PIRSF" id="PIRSF000029">
    <property type="entry name" value="Cytochrome_b562"/>
    <property type="match status" value="1"/>
</dbReference>
<dbReference type="GO" id="GO:0009055">
    <property type="term" value="F:electron transfer activity"/>
    <property type="evidence" value="ECO:0007669"/>
    <property type="project" value="InterPro"/>
</dbReference>
<evidence type="ECO:0000313" key="5">
    <source>
        <dbReference type="EMBL" id="ESK52742.1"/>
    </source>
</evidence>
<keyword evidence="6" id="KW-1185">Reference proteome</keyword>
<keyword evidence="2 4" id="KW-0732">Signal</keyword>
<sequence>MMKKFVVAGVLAVSSMLASQWGMAATLEDDMRTLAIGYKTFAGSDNAQQATAALTKMRVAALDSKKQAPAKVQKDPQQLKAYYAGVDQLIGEIDKTNALVKTGKLAQAKQEGKKLLDIRDTNHKKFR</sequence>
<dbReference type="GO" id="GO:0042597">
    <property type="term" value="C:periplasmic space"/>
    <property type="evidence" value="ECO:0007669"/>
    <property type="project" value="InterPro"/>
</dbReference>
<accession>V2URU8</accession>
<dbReference type="HOGENOM" id="CLU_140814_1_1_6"/>
<proteinExistence type="inferred from homology"/>
<dbReference type="GO" id="GO:0022900">
    <property type="term" value="P:electron transport chain"/>
    <property type="evidence" value="ECO:0007669"/>
    <property type="project" value="InterPro"/>
</dbReference>
<comment type="caution">
    <text evidence="5">The sequence shown here is derived from an EMBL/GenBank/DDBJ whole genome shotgun (WGS) entry which is preliminary data.</text>
</comment>
<keyword evidence="3" id="KW-0349">Heme</keyword>
<name>V2URU8_9GAMM</name>
<protein>
    <recommendedName>
        <fullName evidence="7">Cytochrome b562</fullName>
    </recommendedName>
</protein>
<dbReference type="SUPFAM" id="SSF47175">
    <property type="entry name" value="Cytochromes"/>
    <property type="match status" value="1"/>
</dbReference>
<dbReference type="Pfam" id="PF07361">
    <property type="entry name" value="Cytochrom_B562"/>
    <property type="match status" value="1"/>
</dbReference>
<dbReference type="PATRIC" id="fig|1341683.3.peg.895"/>
<evidence type="ECO:0000256" key="2">
    <source>
        <dbReference type="ARBA" id="ARBA00022729"/>
    </source>
</evidence>
<dbReference type="EMBL" id="AYEU01000003">
    <property type="protein sequence ID" value="ESK52742.1"/>
    <property type="molecule type" value="Genomic_DNA"/>
</dbReference>
<comment type="similarity">
    <text evidence="1">Belongs to the cytochrome b562 family.</text>
</comment>
<dbReference type="GO" id="GO:0020037">
    <property type="term" value="F:heme binding"/>
    <property type="evidence" value="ECO:0007669"/>
    <property type="project" value="InterPro"/>
</dbReference>
<dbReference type="NCBIfam" id="NF011632">
    <property type="entry name" value="PRK15058.1"/>
    <property type="match status" value="1"/>
</dbReference>
<feature type="chain" id="PRO_5004709859" description="Cytochrome b562" evidence="4">
    <location>
        <begin position="25"/>
        <end position="127"/>
    </location>
</feature>
<dbReference type="GO" id="GO:0005506">
    <property type="term" value="F:iron ion binding"/>
    <property type="evidence" value="ECO:0007669"/>
    <property type="project" value="InterPro"/>
</dbReference>
<dbReference type="OrthoDB" id="6693379at2"/>
<feature type="signal peptide" evidence="4">
    <location>
        <begin position="1"/>
        <end position="24"/>
    </location>
</feature>
<dbReference type="Proteomes" id="UP000018418">
    <property type="component" value="Unassembled WGS sequence"/>
</dbReference>
<evidence type="ECO:0000256" key="3">
    <source>
        <dbReference type="PIRSR" id="PIRSR000029-1"/>
    </source>
</evidence>
<dbReference type="InterPro" id="IPR009155">
    <property type="entry name" value="Cyt_b562"/>
</dbReference>
<feature type="binding site" description="axial binding residue" evidence="3">
    <location>
        <position position="123"/>
    </location>
    <ligand>
        <name>heme b</name>
        <dbReference type="ChEBI" id="CHEBI:60344"/>
    </ligand>
    <ligandPart>
        <name>Fe</name>
        <dbReference type="ChEBI" id="CHEBI:18248"/>
    </ligandPart>
</feature>
<dbReference type="STRING" id="396323.VH98_07475"/>
<reference evidence="5 6" key="1">
    <citation type="submission" date="2013-10" db="EMBL/GenBank/DDBJ databases">
        <title>The Genome Sequence of Acinetobacter brisouii CIP 110357.</title>
        <authorList>
            <consortium name="The Broad Institute Genomics Platform"/>
            <consortium name="The Broad Institute Genome Sequencing Center for Infectious Disease"/>
            <person name="Cerqueira G."/>
            <person name="Feldgarden M."/>
            <person name="Courvalin P."/>
            <person name="Grillot-Courvalin C."/>
            <person name="Clermont D."/>
            <person name="Rocha E."/>
            <person name="Yoon E.-J."/>
            <person name="Nemec A."/>
            <person name="Young S.K."/>
            <person name="Zeng Q."/>
            <person name="Gargeya S."/>
            <person name="Fitzgerald M."/>
            <person name="Abouelleil A."/>
            <person name="Alvarado L."/>
            <person name="Berlin A.M."/>
            <person name="Chapman S.B."/>
            <person name="Gainer-Dewar J."/>
            <person name="Goldberg J."/>
            <person name="Gnerre S."/>
            <person name="Griggs A."/>
            <person name="Gujja S."/>
            <person name="Hansen M."/>
            <person name="Howarth C."/>
            <person name="Imamovic A."/>
            <person name="Ireland A."/>
            <person name="Larimer J."/>
            <person name="McCowan C."/>
            <person name="Murphy C."/>
            <person name="Pearson M."/>
            <person name="Poon T.W."/>
            <person name="Priest M."/>
            <person name="Roberts A."/>
            <person name="Saif S."/>
            <person name="Shea T."/>
            <person name="Sykes S."/>
            <person name="Wortman J."/>
            <person name="Nusbaum C."/>
            <person name="Birren B."/>
        </authorList>
    </citation>
    <scope>NUCLEOTIDE SEQUENCE [LARGE SCALE GENOMIC DNA]</scope>
    <source>
        <strain evidence="5 6">CIP 110357</strain>
    </source>
</reference>
<dbReference type="Gene3D" id="1.20.120.10">
    <property type="entry name" value="Cytochrome c/b562"/>
    <property type="match status" value="1"/>
</dbReference>
<evidence type="ECO:0008006" key="7">
    <source>
        <dbReference type="Google" id="ProtNLM"/>
    </source>
</evidence>
<evidence type="ECO:0000256" key="4">
    <source>
        <dbReference type="SAM" id="SignalP"/>
    </source>
</evidence>
<evidence type="ECO:0000256" key="1">
    <source>
        <dbReference type="ARBA" id="ARBA00005523"/>
    </source>
</evidence>
<dbReference type="AlphaFoldDB" id="V2URU8"/>
<comment type="cofactor">
    <cofactor evidence="3">
        <name>heme b</name>
        <dbReference type="ChEBI" id="CHEBI:60344"/>
    </cofactor>
    <text evidence="3">Binds 1 heme b (iron(II)-protoporphyrin IX) group per molecule.</text>
</comment>
<organism evidence="5 6">
    <name type="scientific">Acinetobacter brisouii CIP 110357</name>
    <dbReference type="NCBI Taxonomy" id="1341683"/>
    <lineage>
        <taxon>Bacteria</taxon>
        <taxon>Pseudomonadati</taxon>
        <taxon>Pseudomonadota</taxon>
        <taxon>Gammaproteobacteria</taxon>
        <taxon>Moraxellales</taxon>
        <taxon>Moraxellaceae</taxon>
        <taxon>Acinetobacter</taxon>
    </lineage>
</organism>
<evidence type="ECO:0000313" key="6">
    <source>
        <dbReference type="Proteomes" id="UP000018418"/>
    </source>
</evidence>
<gene>
    <name evidence="5" type="ORF">P255_00903</name>
</gene>
<dbReference type="InterPro" id="IPR010980">
    <property type="entry name" value="Cyt_c/b562"/>
</dbReference>